<dbReference type="InterPro" id="IPR027417">
    <property type="entry name" value="P-loop_NTPase"/>
</dbReference>
<dbReference type="NCBIfam" id="NF004018">
    <property type="entry name" value="PRK05480.1"/>
    <property type="match status" value="1"/>
</dbReference>
<dbReference type="SUPFAM" id="SSF52540">
    <property type="entry name" value="P-loop containing nucleoside triphosphate hydrolases"/>
    <property type="match status" value="1"/>
</dbReference>
<dbReference type="Pfam" id="PF00485">
    <property type="entry name" value="PRK"/>
    <property type="match status" value="1"/>
</dbReference>
<keyword evidence="10 16" id="KW-0418">Kinase</keyword>
<comment type="pathway">
    <text evidence="2 16 17">Pyrimidine metabolism; UMP biosynthesis via salvage pathway; UMP from uridine: step 1/1.</text>
</comment>
<dbReference type="RefSeq" id="WP_273748702.1">
    <property type="nucleotide sequence ID" value="NZ_JAQSJE010000009.1"/>
</dbReference>
<feature type="domain" description="Phosphoribulokinase/uridine kinase" evidence="18">
    <location>
        <begin position="12"/>
        <end position="201"/>
    </location>
</feature>
<feature type="binding site" evidence="16">
    <location>
        <begin position="17"/>
        <end position="24"/>
    </location>
    <ligand>
        <name>ATP</name>
        <dbReference type="ChEBI" id="CHEBI:30616"/>
    </ligand>
</feature>
<dbReference type="EC" id="2.7.1.48" evidence="5 16"/>
<dbReference type="Proteomes" id="UP001221909">
    <property type="component" value="Unassembled WGS sequence"/>
</dbReference>
<keyword evidence="8 16" id="KW-0808">Transferase</keyword>
<evidence type="ECO:0000256" key="6">
    <source>
        <dbReference type="ARBA" id="ARBA00021478"/>
    </source>
</evidence>
<name>A0ABT5MSH1_9PAST</name>
<protein>
    <recommendedName>
        <fullName evidence="6 16">Uridine kinase</fullName>
        <ecNumber evidence="5 16">2.7.1.48</ecNumber>
    </recommendedName>
    <alternativeName>
        <fullName evidence="12 16">Cytidine monophosphokinase</fullName>
    </alternativeName>
    <alternativeName>
        <fullName evidence="13 16">Uridine monophosphokinase</fullName>
    </alternativeName>
</protein>
<evidence type="ECO:0000256" key="15">
    <source>
        <dbReference type="ARBA" id="ARBA00048909"/>
    </source>
</evidence>
<evidence type="ECO:0000256" key="13">
    <source>
        <dbReference type="ARBA" id="ARBA00031452"/>
    </source>
</evidence>
<keyword evidence="20" id="KW-1185">Reference proteome</keyword>
<evidence type="ECO:0000256" key="9">
    <source>
        <dbReference type="ARBA" id="ARBA00022741"/>
    </source>
</evidence>
<keyword evidence="7 16" id="KW-0963">Cytoplasm</keyword>
<evidence type="ECO:0000256" key="11">
    <source>
        <dbReference type="ARBA" id="ARBA00022840"/>
    </source>
</evidence>
<reference evidence="19 20" key="1">
    <citation type="submission" date="2023-02" db="EMBL/GenBank/DDBJ databases">
        <title>Mannheimia cairiniae sp. nov., a novel species of Mannheimia obtained from moscovy ducks (Cairina moschata) and reclassification of Mannheimia ovis as heterotypic synonym of Mannheimia pernigra.</title>
        <authorList>
            <person name="Christensen H."/>
        </authorList>
    </citation>
    <scope>NUCLEOTIDE SEQUENCE [LARGE SCALE GENOMIC DNA]</scope>
    <source>
        <strain evidence="19 20">AT1</strain>
    </source>
</reference>
<evidence type="ECO:0000256" key="14">
    <source>
        <dbReference type="ARBA" id="ARBA00047436"/>
    </source>
</evidence>
<dbReference type="PANTHER" id="PTHR10285">
    <property type="entry name" value="URIDINE KINASE"/>
    <property type="match status" value="1"/>
</dbReference>
<dbReference type="HAMAP" id="MF_00551">
    <property type="entry name" value="Uridine_kinase"/>
    <property type="match status" value="1"/>
</dbReference>
<evidence type="ECO:0000256" key="16">
    <source>
        <dbReference type="HAMAP-Rule" id="MF_00551"/>
    </source>
</evidence>
<dbReference type="InterPro" id="IPR006083">
    <property type="entry name" value="PRK/URK"/>
</dbReference>
<gene>
    <name evidence="16 19" type="primary">udk</name>
    <name evidence="19" type="ORF">PTQ27_10600</name>
</gene>
<evidence type="ECO:0000256" key="10">
    <source>
        <dbReference type="ARBA" id="ARBA00022777"/>
    </source>
</evidence>
<sequence>MSDIIQNPSCVVIAIAGASASGKSLIASTIYKELKTELGTDNIGIISEDAYYKDQSHLSMDERIKTNYDHPSSMDHHLLVEHLRQLKQGKAIEIPEYDYSVHNRKTTTKHFEPKKIIILEGILLLTDEYIRNEINVSIFVDAPLDICFIRRLQRDMVERGRTMESVITQYRKTVRPMFLQFIEPSKQYADIIVPKGGKNRIAIDILKAQIKQLLK</sequence>
<comment type="subcellular location">
    <subcellularLocation>
        <location evidence="1 16 17">Cytoplasm</location>
    </subcellularLocation>
</comment>
<evidence type="ECO:0000256" key="3">
    <source>
        <dbReference type="ARBA" id="ARBA00004784"/>
    </source>
</evidence>
<evidence type="ECO:0000256" key="5">
    <source>
        <dbReference type="ARBA" id="ARBA00012137"/>
    </source>
</evidence>
<evidence type="ECO:0000256" key="1">
    <source>
        <dbReference type="ARBA" id="ARBA00004496"/>
    </source>
</evidence>
<comment type="catalytic activity">
    <reaction evidence="14 17">
        <text>cytidine + ATP = CMP + ADP + H(+)</text>
        <dbReference type="Rhea" id="RHEA:24674"/>
        <dbReference type="ChEBI" id="CHEBI:15378"/>
        <dbReference type="ChEBI" id="CHEBI:17562"/>
        <dbReference type="ChEBI" id="CHEBI:30616"/>
        <dbReference type="ChEBI" id="CHEBI:60377"/>
        <dbReference type="ChEBI" id="CHEBI:456216"/>
        <dbReference type="EC" id="2.7.1.48"/>
    </reaction>
</comment>
<evidence type="ECO:0000256" key="12">
    <source>
        <dbReference type="ARBA" id="ARBA00030641"/>
    </source>
</evidence>
<accession>A0ABT5MSH1</accession>
<comment type="catalytic activity">
    <reaction evidence="15 16 17">
        <text>uridine + ATP = UMP + ADP + H(+)</text>
        <dbReference type="Rhea" id="RHEA:16825"/>
        <dbReference type="ChEBI" id="CHEBI:15378"/>
        <dbReference type="ChEBI" id="CHEBI:16704"/>
        <dbReference type="ChEBI" id="CHEBI:30616"/>
        <dbReference type="ChEBI" id="CHEBI:57865"/>
        <dbReference type="ChEBI" id="CHEBI:456216"/>
        <dbReference type="EC" id="2.7.1.48"/>
    </reaction>
</comment>
<proteinExistence type="inferred from homology"/>
<evidence type="ECO:0000256" key="2">
    <source>
        <dbReference type="ARBA" id="ARBA00004690"/>
    </source>
</evidence>
<evidence type="ECO:0000256" key="7">
    <source>
        <dbReference type="ARBA" id="ARBA00022490"/>
    </source>
</evidence>
<dbReference type="GO" id="GO:0004849">
    <property type="term" value="F:uridine kinase activity"/>
    <property type="evidence" value="ECO:0007669"/>
    <property type="project" value="UniProtKB-EC"/>
</dbReference>
<comment type="caution">
    <text evidence="19">The sequence shown here is derived from an EMBL/GenBank/DDBJ whole genome shotgun (WGS) entry which is preliminary data.</text>
</comment>
<evidence type="ECO:0000256" key="17">
    <source>
        <dbReference type="RuleBase" id="RU003825"/>
    </source>
</evidence>
<dbReference type="CDD" id="cd02023">
    <property type="entry name" value="UMPK"/>
    <property type="match status" value="1"/>
</dbReference>
<dbReference type="PRINTS" id="PR00988">
    <property type="entry name" value="URIDINKINASE"/>
</dbReference>
<evidence type="ECO:0000256" key="8">
    <source>
        <dbReference type="ARBA" id="ARBA00022679"/>
    </source>
</evidence>
<keyword evidence="9 16" id="KW-0547">Nucleotide-binding</keyword>
<dbReference type="InterPro" id="IPR026008">
    <property type="entry name" value="Uridine_kinase"/>
</dbReference>
<comment type="similarity">
    <text evidence="4 16 17">Belongs to the uridine kinase family.</text>
</comment>
<dbReference type="InterPro" id="IPR000764">
    <property type="entry name" value="Uridine_kinase-like"/>
</dbReference>
<evidence type="ECO:0000313" key="20">
    <source>
        <dbReference type="Proteomes" id="UP001221909"/>
    </source>
</evidence>
<evidence type="ECO:0000313" key="19">
    <source>
        <dbReference type="EMBL" id="MDD0824908.1"/>
    </source>
</evidence>
<comment type="pathway">
    <text evidence="3 16 17">Pyrimidine metabolism; CTP biosynthesis via salvage pathway; CTP from cytidine: step 1/3.</text>
</comment>
<dbReference type="EMBL" id="JAQSJE010000009">
    <property type="protein sequence ID" value="MDD0824908.1"/>
    <property type="molecule type" value="Genomic_DNA"/>
</dbReference>
<evidence type="ECO:0000256" key="4">
    <source>
        <dbReference type="ARBA" id="ARBA00005408"/>
    </source>
</evidence>
<evidence type="ECO:0000259" key="18">
    <source>
        <dbReference type="Pfam" id="PF00485"/>
    </source>
</evidence>
<dbReference type="NCBIfam" id="TIGR00235">
    <property type="entry name" value="udk"/>
    <property type="match status" value="1"/>
</dbReference>
<keyword evidence="11 16" id="KW-0067">ATP-binding</keyword>
<dbReference type="Gene3D" id="3.40.50.300">
    <property type="entry name" value="P-loop containing nucleotide triphosphate hydrolases"/>
    <property type="match status" value="1"/>
</dbReference>
<organism evidence="19 20">
    <name type="scientific">Mannheimia cairinae</name>
    <dbReference type="NCBI Taxonomy" id="3025936"/>
    <lineage>
        <taxon>Bacteria</taxon>
        <taxon>Pseudomonadati</taxon>
        <taxon>Pseudomonadota</taxon>
        <taxon>Gammaproteobacteria</taxon>
        <taxon>Pasteurellales</taxon>
        <taxon>Pasteurellaceae</taxon>
        <taxon>Mannheimia</taxon>
    </lineage>
</organism>